<dbReference type="OrthoDB" id="75343at2759"/>
<dbReference type="PANTHER" id="PTHR14110">
    <property type="entry name" value="MITOCHONDRIAL IMPORT INNER MEMBRANE TRANSLOCASE SUBUNIT TIM22"/>
    <property type="match status" value="1"/>
</dbReference>
<evidence type="ECO:0000256" key="8">
    <source>
        <dbReference type="ARBA" id="ARBA00024713"/>
    </source>
</evidence>
<dbReference type="Pfam" id="PF02466">
    <property type="entry name" value="Tim17"/>
    <property type="match status" value="1"/>
</dbReference>
<comment type="similarity">
    <text evidence="2 9">Belongs to the Tim17/Tim22/Tim23 family.</text>
</comment>
<dbReference type="InterPro" id="IPR039175">
    <property type="entry name" value="TIM22"/>
</dbReference>
<name>A0A9Q1CDV5_HOLLE</name>
<dbReference type="EMBL" id="JAIZAY010000004">
    <property type="protein sequence ID" value="KAJ8043146.1"/>
    <property type="molecule type" value="Genomic_DNA"/>
</dbReference>
<dbReference type="AlphaFoldDB" id="A0A9Q1CDV5"/>
<keyword evidence="9" id="KW-0811">Translocation</keyword>
<organism evidence="10 11">
    <name type="scientific">Holothuria leucospilota</name>
    <name type="common">Black long sea cucumber</name>
    <name type="synonym">Mertensiothuria leucospilota</name>
    <dbReference type="NCBI Taxonomy" id="206669"/>
    <lineage>
        <taxon>Eukaryota</taxon>
        <taxon>Metazoa</taxon>
        <taxon>Echinodermata</taxon>
        <taxon>Eleutherozoa</taxon>
        <taxon>Echinozoa</taxon>
        <taxon>Holothuroidea</taxon>
        <taxon>Aspidochirotacea</taxon>
        <taxon>Aspidochirotida</taxon>
        <taxon>Holothuriidae</taxon>
        <taxon>Holothuria</taxon>
    </lineage>
</organism>
<keyword evidence="9" id="KW-0653">Protein transport</keyword>
<sequence>MAASRKMEMDAGVSSNSENITNVQDLSLAEKIDALIGPNKKRFNNAERSFGFPQAQQSTEQLTVERAMESCVFKSGISGVLGFGLGALIGLFAASVDPVDPDQAAKQRARDVLKDMGKRSFFHAKNFAVIGAMFAGTECVIESYRGQNDWKNSPFAGCVTGGLIGYRAGLKPAIAGCVGFAAFSAAIDHYFSLR</sequence>
<evidence type="ECO:0000256" key="5">
    <source>
        <dbReference type="ARBA" id="ARBA00022989"/>
    </source>
</evidence>
<feature type="transmembrane region" description="Helical" evidence="9">
    <location>
        <begin position="173"/>
        <end position="191"/>
    </location>
</feature>
<evidence type="ECO:0000256" key="4">
    <source>
        <dbReference type="ARBA" id="ARBA00022792"/>
    </source>
</evidence>
<evidence type="ECO:0000256" key="6">
    <source>
        <dbReference type="ARBA" id="ARBA00023128"/>
    </source>
</evidence>
<evidence type="ECO:0000256" key="3">
    <source>
        <dbReference type="ARBA" id="ARBA00022692"/>
    </source>
</evidence>
<keyword evidence="7 9" id="KW-0472">Membrane</keyword>
<dbReference type="GO" id="GO:0008320">
    <property type="term" value="F:protein transmembrane transporter activity"/>
    <property type="evidence" value="ECO:0007669"/>
    <property type="project" value="UniProtKB-UniRule"/>
</dbReference>
<comment type="function">
    <text evidence="8 9">Essential core component of the TIM22 complex, a complex that mediates the import and insertion of multi-pass transmembrane proteins into the mitochondrial inner membrane. In the TIM22 complex, it constitutes the voltage-activated and signal-gated channel. Forms a twin-pore translocase that uses the membrane potential as external driving force in 2 voltage-dependent steps.</text>
</comment>
<dbReference type="GO" id="GO:0042721">
    <property type="term" value="C:TIM22 mitochondrial import inner membrane insertion complex"/>
    <property type="evidence" value="ECO:0007669"/>
    <property type="project" value="UniProtKB-UniRule"/>
</dbReference>
<comment type="subunit">
    <text evidence="9">Component of the TIM22 complex.</text>
</comment>
<reference evidence="10" key="1">
    <citation type="submission" date="2021-10" db="EMBL/GenBank/DDBJ databases">
        <title>Tropical sea cucumber genome reveals ecological adaptation and Cuvierian tubules defense mechanism.</title>
        <authorList>
            <person name="Chen T."/>
        </authorList>
    </citation>
    <scope>NUCLEOTIDE SEQUENCE</scope>
    <source>
        <strain evidence="10">Nanhai2018</strain>
        <tissue evidence="10">Muscle</tissue>
    </source>
</reference>
<evidence type="ECO:0000313" key="10">
    <source>
        <dbReference type="EMBL" id="KAJ8043146.1"/>
    </source>
</evidence>
<evidence type="ECO:0000256" key="9">
    <source>
        <dbReference type="RuleBase" id="RU367038"/>
    </source>
</evidence>
<keyword evidence="3 9" id="KW-0812">Transmembrane</keyword>
<evidence type="ECO:0000256" key="7">
    <source>
        <dbReference type="ARBA" id="ARBA00023136"/>
    </source>
</evidence>
<comment type="caution">
    <text evidence="10">The sequence shown here is derived from an EMBL/GenBank/DDBJ whole genome shotgun (WGS) entry which is preliminary data.</text>
</comment>
<dbReference type="GO" id="GO:0030943">
    <property type="term" value="F:mitochondrion targeting sequence binding"/>
    <property type="evidence" value="ECO:0007669"/>
    <property type="project" value="TreeGrafter"/>
</dbReference>
<comment type="subcellular location">
    <subcellularLocation>
        <location evidence="1 9">Mitochondrion inner membrane</location>
        <topology evidence="1 9">Multi-pass membrane protein</topology>
    </subcellularLocation>
</comment>
<keyword evidence="9" id="KW-0813">Transport</keyword>
<protein>
    <recommendedName>
        <fullName evidence="9">Mitochondrial import inner membrane translocase subunit TIM22</fullName>
    </recommendedName>
</protein>
<evidence type="ECO:0000313" key="11">
    <source>
        <dbReference type="Proteomes" id="UP001152320"/>
    </source>
</evidence>
<evidence type="ECO:0000256" key="1">
    <source>
        <dbReference type="ARBA" id="ARBA00004448"/>
    </source>
</evidence>
<dbReference type="PANTHER" id="PTHR14110:SF0">
    <property type="entry name" value="MITOCHONDRIAL IMPORT INNER MEMBRANE TRANSLOCASE SUBUNIT TIM22"/>
    <property type="match status" value="1"/>
</dbReference>
<keyword evidence="6 9" id="KW-0496">Mitochondrion</keyword>
<accession>A0A9Q1CDV5</accession>
<keyword evidence="5 9" id="KW-1133">Transmembrane helix</keyword>
<keyword evidence="11" id="KW-1185">Reference proteome</keyword>
<proteinExistence type="inferred from homology"/>
<gene>
    <name evidence="10" type="ORF">HOLleu_10110</name>
</gene>
<dbReference type="Proteomes" id="UP001152320">
    <property type="component" value="Chromosome 4"/>
</dbReference>
<feature type="transmembrane region" description="Helical" evidence="9">
    <location>
        <begin position="76"/>
        <end position="96"/>
    </location>
</feature>
<evidence type="ECO:0000256" key="2">
    <source>
        <dbReference type="ARBA" id="ARBA00008444"/>
    </source>
</evidence>
<dbReference type="GO" id="GO:0045039">
    <property type="term" value="P:protein insertion into mitochondrial inner membrane"/>
    <property type="evidence" value="ECO:0007669"/>
    <property type="project" value="UniProtKB-UniRule"/>
</dbReference>
<keyword evidence="4 9" id="KW-0999">Mitochondrion inner membrane</keyword>